<dbReference type="SUPFAM" id="SSF52058">
    <property type="entry name" value="L domain-like"/>
    <property type="match status" value="1"/>
</dbReference>
<name>A0AAD6YWS4_9AGAR</name>
<dbReference type="Proteomes" id="UP001218218">
    <property type="component" value="Unassembled WGS sequence"/>
</dbReference>
<dbReference type="Gene3D" id="3.80.10.10">
    <property type="entry name" value="Ribonuclease Inhibitor"/>
    <property type="match status" value="1"/>
</dbReference>
<sequence>MTTTTITSLPNELLEGIAAAVPETERTLSHICRRLRIVMLGTPALWTHAAVDLHVKGSVEIFELYVARSQECTISAILQLRSVLKDESTRDLVAERLRQIVRHIDQIWRLRVVGGGQLMIDSFRDLAAPNLRRLEVVKLGHYSWGGAKLFLGGAPKLTFLELHDLRLELPIPRWAASLTHLELRHDREELDGNSETLDEILVQCPLLVYLHLDIGAMKVQRQFHIPSLKSLFLVVSGHDDTFDWLATIDSFDTPSLTEFAIDGLHGDHIFELCNCRSFPRASFAALTSFCFVNRCACHCETSIPFPDIDTTSHPPFGLFPALSSLTLVNECFAPNLLRGLVVPSSDIWPVLGTVTLTAGATAAEGVRGAVLDAVRSHQQHGLPLPRFRLAPALSSPEDWEGHGIEVEKFEPAEVLDVFRVC</sequence>
<keyword evidence="2" id="KW-1185">Reference proteome</keyword>
<evidence type="ECO:0008006" key="3">
    <source>
        <dbReference type="Google" id="ProtNLM"/>
    </source>
</evidence>
<evidence type="ECO:0000313" key="2">
    <source>
        <dbReference type="Proteomes" id="UP001218218"/>
    </source>
</evidence>
<dbReference type="EMBL" id="JARIHO010000153">
    <property type="protein sequence ID" value="KAJ7300771.1"/>
    <property type="molecule type" value="Genomic_DNA"/>
</dbReference>
<organism evidence="1 2">
    <name type="scientific">Mycena albidolilacea</name>
    <dbReference type="NCBI Taxonomy" id="1033008"/>
    <lineage>
        <taxon>Eukaryota</taxon>
        <taxon>Fungi</taxon>
        <taxon>Dikarya</taxon>
        <taxon>Basidiomycota</taxon>
        <taxon>Agaricomycotina</taxon>
        <taxon>Agaricomycetes</taxon>
        <taxon>Agaricomycetidae</taxon>
        <taxon>Agaricales</taxon>
        <taxon>Marasmiineae</taxon>
        <taxon>Mycenaceae</taxon>
        <taxon>Mycena</taxon>
    </lineage>
</organism>
<protein>
    <recommendedName>
        <fullName evidence="3">F-box domain-containing protein</fullName>
    </recommendedName>
</protein>
<gene>
    <name evidence="1" type="ORF">DFH08DRAFT_907971</name>
</gene>
<reference evidence="1" key="1">
    <citation type="submission" date="2023-03" db="EMBL/GenBank/DDBJ databases">
        <title>Massive genome expansion in bonnet fungi (Mycena s.s.) driven by repeated elements and novel gene families across ecological guilds.</title>
        <authorList>
            <consortium name="Lawrence Berkeley National Laboratory"/>
            <person name="Harder C.B."/>
            <person name="Miyauchi S."/>
            <person name="Viragh M."/>
            <person name="Kuo A."/>
            <person name="Thoen E."/>
            <person name="Andreopoulos B."/>
            <person name="Lu D."/>
            <person name="Skrede I."/>
            <person name="Drula E."/>
            <person name="Henrissat B."/>
            <person name="Morin E."/>
            <person name="Kohler A."/>
            <person name="Barry K."/>
            <person name="LaButti K."/>
            <person name="Morin E."/>
            <person name="Salamov A."/>
            <person name="Lipzen A."/>
            <person name="Mereny Z."/>
            <person name="Hegedus B."/>
            <person name="Baldrian P."/>
            <person name="Stursova M."/>
            <person name="Weitz H."/>
            <person name="Taylor A."/>
            <person name="Grigoriev I.V."/>
            <person name="Nagy L.G."/>
            <person name="Martin F."/>
            <person name="Kauserud H."/>
        </authorList>
    </citation>
    <scope>NUCLEOTIDE SEQUENCE</scope>
    <source>
        <strain evidence="1">CBHHK002</strain>
    </source>
</reference>
<comment type="caution">
    <text evidence="1">The sequence shown here is derived from an EMBL/GenBank/DDBJ whole genome shotgun (WGS) entry which is preliminary data.</text>
</comment>
<proteinExistence type="predicted"/>
<evidence type="ECO:0000313" key="1">
    <source>
        <dbReference type="EMBL" id="KAJ7300771.1"/>
    </source>
</evidence>
<accession>A0AAD6YWS4</accession>
<dbReference type="AlphaFoldDB" id="A0AAD6YWS4"/>
<dbReference type="InterPro" id="IPR032675">
    <property type="entry name" value="LRR_dom_sf"/>
</dbReference>